<dbReference type="AlphaFoldDB" id="A0A937UMY8"/>
<reference evidence="4" key="1">
    <citation type="submission" date="2020-12" db="EMBL/GenBank/DDBJ databases">
        <title>Genomic characterization of non-nitrogen-fixing Frankia strains.</title>
        <authorList>
            <person name="Carlos-Shanley C."/>
            <person name="Guerra T."/>
            <person name="Hahn D."/>
        </authorList>
    </citation>
    <scope>NUCLEOTIDE SEQUENCE</scope>
    <source>
        <strain evidence="4">CN6</strain>
    </source>
</reference>
<dbReference type="InterPro" id="IPR036661">
    <property type="entry name" value="Luciferase-like_sf"/>
</dbReference>
<evidence type="ECO:0000256" key="1">
    <source>
        <dbReference type="ARBA" id="ARBA00023002"/>
    </source>
</evidence>
<dbReference type="GO" id="GO:0005829">
    <property type="term" value="C:cytosol"/>
    <property type="evidence" value="ECO:0007669"/>
    <property type="project" value="TreeGrafter"/>
</dbReference>
<dbReference type="EMBL" id="JAEACQ010000160">
    <property type="protein sequence ID" value="MBL7627377.1"/>
    <property type="molecule type" value="Genomic_DNA"/>
</dbReference>
<accession>A0A937UMY8</accession>
<evidence type="ECO:0000259" key="3">
    <source>
        <dbReference type="Pfam" id="PF00296"/>
    </source>
</evidence>
<sequence length="364" mass="39879">MKFGLFYEMYVPPADRAEEARVVRQTVDQIVHADRHNWDYVWLTEHHFLGGFSHMSAPEVVFGAAAYATSHIRFGFGLALTPPQYNHPVRIAERVAMLDCLSGGRVDLGSGRSTTPEELYGFGIDPETSRAQWEEGLEAVARLLAEEKVSFDGDYLKMPPRTTYPRPVQQPHPPLWVGGVGPGNAERAAKRGLGMLFFALKADPPSLEASIAAYKENITSAEPICGVVNNQTAGFVNGLCSYDRAAVRTLAAEKTVEHTFAGNQYMLNGWPDGAPTKSYAHVGAGETKMFFDAISADPKAVADGLLEGGFVMAGTPEDCAKTLDAFHQVGVDQVIIHMQMGNVPHERIMESIELIGKELIPRYR</sequence>
<organism evidence="4 5">
    <name type="scientific">Frankia nepalensis</name>
    <dbReference type="NCBI Taxonomy" id="1836974"/>
    <lineage>
        <taxon>Bacteria</taxon>
        <taxon>Bacillati</taxon>
        <taxon>Actinomycetota</taxon>
        <taxon>Actinomycetes</taxon>
        <taxon>Frankiales</taxon>
        <taxon>Frankiaceae</taxon>
        <taxon>Frankia</taxon>
    </lineage>
</organism>
<gene>
    <name evidence="4" type="ORF">I7412_09385</name>
</gene>
<dbReference type="Proteomes" id="UP000604475">
    <property type="component" value="Unassembled WGS sequence"/>
</dbReference>
<keyword evidence="1" id="KW-0560">Oxidoreductase</keyword>
<comment type="caution">
    <text evidence="4">The sequence shown here is derived from an EMBL/GenBank/DDBJ whole genome shotgun (WGS) entry which is preliminary data.</text>
</comment>
<dbReference type="PANTHER" id="PTHR30137">
    <property type="entry name" value="LUCIFERASE-LIKE MONOOXYGENASE"/>
    <property type="match status" value="1"/>
</dbReference>
<dbReference type="Pfam" id="PF00296">
    <property type="entry name" value="Bac_luciferase"/>
    <property type="match status" value="1"/>
</dbReference>
<dbReference type="PANTHER" id="PTHR30137:SF8">
    <property type="entry name" value="BLR5498 PROTEIN"/>
    <property type="match status" value="1"/>
</dbReference>
<keyword evidence="2" id="KW-0503">Monooxygenase</keyword>
<evidence type="ECO:0000313" key="4">
    <source>
        <dbReference type="EMBL" id="MBL7627377.1"/>
    </source>
</evidence>
<name>A0A937UMY8_9ACTN</name>
<dbReference type="Gene3D" id="3.20.20.30">
    <property type="entry name" value="Luciferase-like domain"/>
    <property type="match status" value="1"/>
</dbReference>
<proteinExistence type="predicted"/>
<keyword evidence="5" id="KW-1185">Reference proteome</keyword>
<dbReference type="SUPFAM" id="SSF51679">
    <property type="entry name" value="Bacterial luciferase-like"/>
    <property type="match status" value="1"/>
</dbReference>
<dbReference type="RefSeq" id="WP_203003537.1">
    <property type="nucleotide sequence ID" value="NZ_JADWYU010000099.1"/>
</dbReference>
<evidence type="ECO:0000313" key="5">
    <source>
        <dbReference type="Proteomes" id="UP000604475"/>
    </source>
</evidence>
<dbReference type="GO" id="GO:0016705">
    <property type="term" value="F:oxidoreductase activity, acting on paired donors, with incorporation or reduction of molecular oxygen"/>
    <property type="evidence" value="ECO:0007669"/>
    <property type="project" value="InterPro"/>
</dbReference>
<feature type="domain" description="Luciferase-like" evidence="3">
    <location>
        <begin position="1"/>
        <end position="333"/>
    </location>
</feature>
<protein>
    <submittedName>
        <fullName evidence="4">LLM class flavin-dependent oxidoreductase</fullName>
    </submittedName>
</protein>
<dbReference type="InterPro" id="IPR011251">
    <property type="entry name" value="Luciferase-like_dom"/>
</dbReference>
<dbReference type="GO" id="GO:0004497">
    <property type="term" value="F:monooxygenase activity"/>
    <property type="evidence" value="ECO:0007669"/>
    <property type="project" value="UniProtKB-KW"/>
</dbReference>
<dbReference type="InterPro" id="IPR050766">
    <property type="entry name" value="Bact_Lucif_Oxidored"/>
</dbReference>
<evidence type="ECO:0000256" key="2">
    <source>
        <dbReference type="ARBA" id="ARBA00023033"/>
    </source>
</evidence>